<dbReference type="InterPro" id="IPR025951">
    <property type="entry name" value="GXWXG_dom"/>
</dbReference>
<proteinExistence type="predicted"/>
<sequence>MDVHEARSLFRELTERDGRVDPGELDAIWAVLPTVRPEEMLGAWKGGEFDTGHPLNGMLEKAGWYGKTFHSPHDAKPLMCRNETGELYSNTELGQGEASLWTVEFRGESTATMVYDGRPVFDHFKWVDEDTLLGIMNGKGVPAEGPFYYFYLERAPESGAASGAVPGAVPGAGEGA</sequence>
<evidence type="ECO:0000313" key="4">
    <source>
        <dbReference type="Proteomes" id="UP000471745"/>
    </source>
</evidence>
<dbReference type="EMBL" id="JAAGNA010000241">
    <property type="protein sequence ID" value="NEC48382.1"/>
    <property type="molecule type" value="Genomic_DNA"/>
</dbReference>
<feature type="domain" description="GXWXG" evidence="1">
    <location>
        <begin position="27"/>
        <end position="85"/>
    </location>
</feature>
<dbReference type="InterPro" id="IPR025568">
    <property type="entry name" value="DUF4334"/>
</dbReference>
<comment type="caution">
    <text evidence="3">The sequence shown here is derived from an EMBL/GenBank/DDBJ whole genome shotgun (WGS) entry which is preliminary data.</text>
</comment>
<evidence type="ECO:0000259" key="2">
    <source>
        <dbReference type="Pfam" id="PF14232"/>
    </source>
</evidence>
<dbReference type="Gene3D" id="2.40.128.580">
    <property type="entry name" value="GXWXG domain"/>
    <property type="match status" value="1"/>
</dbReference>
<protein>
    <submittedName>
        <fullName evidence="3">DUF4334 domain-containing protein</fullName>
    </submittedName>
</protein>
<dbReference type="Proteomes" id="UP000471745">
    <property type="component" value="Unassembled WGS sequence"/>
</dbReference>
<organism evidence="3 4">
    <name type="scientific">Actinospica acidiphila</name>
    <dbReference type="NCBI Taxonomy" id="304899"/>
    <lineage>
        <taxon>Bacteria</taxon>
        <taxon>Bacillati</taxon>
        <taxon>Actinomycetota</taxon>
        <taxon>Actinomycetes</taxon>
        <taxon>Catenulisporales</taxon>
        <taxon>Actinospicaceae</taxon>
        <taxon>Actinospica</taxon>
    </lineage>
</organism>
<reference evidence="3 4" key="1">
    <citation type="submission" date="2020-01" db="EMBL/GenBank/DDBJ databases">
        <title>Insect and environment-associated Actinomycetes.</title>
        <authorList>
            <person name="Currrie C."/>
            <person name="Chevrette M."/>
            <person name="Carlson C."/>
            <person name="Stubbendieck R."/>
            <person name="Wendt-Pienkowski E."/>
        </authorList>
    </citation>
    <scope>NUCLEOTIDE SEQUENCE [LARGE SCALE GENOMIC DNA]</scope>
    <source>
        <strain evidence="3 4">SID8189</strain>
    </source>
</reference>
<gene>
    <name evidence="3" type="ORF">G3I18_07290</name>
</gene>
<keyword evidence="4" id="KW-1185">Reference proteome</keyword>
<dbReference type="Pfam" id="PF14232">
    <property type="entry name" value="DUF4334"/>
    <property type="match status" value="1"/>
</dbReference>
<dbReference type="AlphaFoldDB" id="A0A9X5CJ03"/>
<accession>A0A9X5CJ03</accession>
<evidence type="ECO:0000313" key="3">
    <source>
        <dbReference type="EMBL" id="NEC48382.1"/>
    </source>
</evidence>
<evidence type="ECO:0000259" key="1">
    <source>
        <dbReference type="Pfam" id="PF14231"/>
    </source>
</evidence>
<dbReference type="Pfam" id="PF14231">
    <property type="entry name" value="GXWXG"/>
    <property type="match status" value="1"/>
</dbReference>
<dbReference type="RefSeq" id="WP_163087147.1">
    <property type="nucleotide sequence ID" value="NZ_JAAGNA010000241.1"/>
</dbReference>
<name>A0A9X5CJ03_9ACTN</name>
<feature type="domain" description="DUF4334" evidence="2">
    <location>
        <begin position="96"/>
        <end position="154"/>
    </location>
</feature>